<dbReference type="SUPFAM" id="SSF100950">
    <property type="entry name" value="NagB/RpiA/CoA transferase-like"/>
    <property type="match status" value="1"/>
</dbReference>
<dbReference type="InterPro" id="IPR004788">
    <property type="entry name" value="Ribose5P_isomerase_type_A"/>
</dbReference>
<comment type="subunit">
    <text evidence="2">Homodimer.</text>
</comment>
<comment type="similarity">
    <text evidence="2">Belongs to the ribose 5-phosphate isomerase family.</text>
</comment>
<dbReference type="NCBIfam" id="NF001924">
    <property type="entry name" value="PRK00702.1"/>
    <property type="match status" value="1"/>
</dbReference>
<dbReference type="Pfam" id="PF06026">
    <property type="entry name" value="Rib_5-P_isom_A"/>
    <property type="match status" value="1"/>
</dbReference>
<feature type="binding site" evidence="2">
    <location>
        <begin position="80"/>
        <end position="83"/>
    </location>
    <ligand>
        <name>substrate</name>
    </ligand>
</feature>
<organism evidence="3 4">
    <name type="scientific">Paenibacillus gyeongsangnamensis</name>
    <dbReference type="NCBI Taxonomy" id="3388067"/>
    <lineage>
        <taxon>Bacteria</taxon>
        <taxon>Bacillati</taxon>
        <taxon>Bacillota</taxon>
        <taxon>Bacilli</taxon>
        <taxon>Bacillales</taxon>
        <taxon>Paenibacillaceae</taxon>
        <taxon>Paenibacillus</taxon>
    </lineage>
</organism>
<comment type="function">
    <text evidence="2">Catalyzes the reversible conversion of ribose-5-phosphate to ribulose 5-phosphate.</text>
</comment>
<dbReference type="InterPro" id="IPR037171">
    <property type="entry name" value="NagB/RpiA_transferase-like"/>
</dbReference>
<comment type="catalytic activity">
    <reaction evidence="2">
        <text>aldehydo-D-ribose 5-phosphate = D-ribulose 5-phosphate</text>
        <dbReference type="Rhea" id="RHEA:14657"/>
        <dbReference type="ChEBI" id="CHEBI:58121"/>
        <dbReference type="ChEBI" id="CHEBI:58273"/>
        <dbReference type="EC" id="5.3.1.6"/>
    </reaction>
</comment>
<evidence type="ECO:0000256" key="2">
    <source>
        <dbReference type="HAMAP-Rule" id="MF_00170"/>
    </source>
</evidence>
<dbReference type="CDD" id="cd01398">
    <property type="entry name" value="RPI_A"/>
    <property type="match status" value="1"/>
</dbReference>
<dbReference type="InterPro" id="IPR020672">
    <property type="entry name" value="Ribose5P_isomerase_typA_subgr"/>
</dbReference>
<dbReference type="HAMAP" id="MF_00170">
    <property type="entry name" value="Rib_5P_isom_A"/>
    <property type="match status" value="1"/>
</dbReference>
<dbReference type="EC" id="5.3.1.6" evidence="2"/>
<feature type="binding site" evidence="2">
    <location>
        <position position="120"/>
    </location>
    <ligand>
        <name>substrate</name>
    </ligand>
</feature>
<comment type="pathway">
    <text evidence="2">Carbohydrate degradation; pentose phosphate pathway; D-ribose 5-phosphate from D-ribulose 5-phosphate (non-oxidative stage): step 1/1.</text>
</comment>
<feature type="binding site" evidence="2">
    <location>
        <begin position="93"/>
        <end position="96"/>
    </location>
    <ligand>
        <name>substrate</name>
    </ligand>
</feature>
<dbReference type="GO" id="GO:0004751">
    <property type="term" value="F:ribose-5-phosphate isomerase activity"/>
    <property type="evidence" value="ECO:0007669"/>
    <property type="project" value="UniProtKB-EC"/>
</dbReference>
<dbReference type="PANTHER" id="PTHR11934">
    <property type="entry name" value="RIBOSE-5-PHOSPHATE ISOMERASE"/>
    <property type="match status" value="1"/>
</dbReference>
<protein>
    <recommendedName>
        <fullName evidence="2">Ribose-5-phosphate isomerase A</fullName>
        <ecNumber evidence="2">5.3.1.6</ecNumber>
    </recommendedName>
    <alternativeName>
        <fullName evidence="2">Phosphoriboisomerase A</fullName>
        <shortName evidence="2">PRI</shortName>
    </alternativeName>
</protein>
<gene>
    <name evidence="2 3" type="primary">rpiA</name>
    <name evidence="3" type="ORF">O9H85_01115</name>
</gene>
<feature type="active site" description="Proton acceptor" evidence="2">
    <location>
        <position position="102"/>
    </location>
</feature>
<keyword evidence="4" id="KW-1185">Reference proteome</keyword>
<sequence length="227" mass="24399">MNAKKIAGEKAADYVKDGMTVGLGTGSTVYWTILKLGERVKQGLELRGVPTSERTRQLAEQLGIPLVPLAEAEPLDLTIDGADEISDELDLIKGGGGALFREKMVALASKRLLIVADESKRVQRLGAFPLPVEVVPFAWEVTARRIERLGCHPRLRLADKGTFLTDNGNFILDCDCGLIAEPAVLNRKLKELTGVVDTGLFIGMADTVIIGASEGAKTVERQCGTDA</sequence>
<dbReference type="PANTHER" id="PTHR11934:SF0">
    <property type="entry name" value="RIBOSE-5-PHOSPHATE ISOMERASE"/>
    <property type="match status" value="1"/>
</dbReference>
<dbReference type="RefSeq" id="WP_269879427.1">
    <property type="nucleotide sequence ID" value="NZ_JAQAGZ010000001.1"/>
</dbReference>
<dbReference type="SUPFAM" id="SSF75445">
    <property type="entry name" value="D-ribose-5-phosphate isomerase (RpiA), lid domain"/>
    <property type="match status" value="1"/>
</dbReference>
<name>A0ABT4Q2N0_9BACL</name>
<dbReference type="Gene3D" id="3.40.50.1360">
    <property type="match status" value="1"/>
</dbReference>
<evidence type="ECO:0000313" key="3">
    <source>
        <dbReference type="EMBL" id="MCZ8511056.1"/>
    </source>
</evidence>
<dbReference type="Gene3D" id="3.30.70.260">
    <property type="match status" value="1"/>
</dbReference>
<feature type="binding site" evidence="2">
    <location>
        <begin position="25"/>
        <end position="28"/>
    </location>
    <ligand>
        <name>substrate</name>
    </ligand>
</feature>
<keyword evidence="1 2" id="KW-0413">Isomerase</keyword>
<dbReference type="Proteomes" id="UP001527882">
    <property type="component" value="Unassembled WGS sequence"/>
</dbReference>
<evidence type="ECO:0000313" key="4">
    <source>
        <dbReference type="Proteomes" id="UP001527882"/>
    </source>
</evidence>
<proteinExistence type="inferred from homology"/>
<accession>A0ABT4Q2N0</accession>
<dbReference type="EMBL" id="JAQAGZ010000001">
    <property type="protein sequence ID" value="MCZ8511056.1"/>
    <property type="molecule type" value="Genomic_DNA"/>
</dbReference>
<comment type="caution">
    <text evidence="3">The sequence shown here is derived from an EMBL/GenBank/DDBJ whole genome shotgun (WGS) entry which is preliminary data.</text>
</comment>
<evidence type="ECO:0000256" key="1">
    <source>
        <dbReference type="ARBA" id="ARBA00023235"/>
    </source>
</evidence>
<reference evidence="3 4" key="1">
    <citation type="submission" date="2022-12" db="EMBL/GenBank/DDBJ databases">
        <title>Draft genome sequence of Paenibacillus sp. dW9.</title>
        <authorList>
            <person name="Choi E.-W."/>
            <person name="Kim D.-U."/>
        </authorList>
    </citation>
    <scope>NUCLEOTIDE SEQUENCE [LARGE SCALE GENOMIC DNA]</scope>
    <source>
        <strain evidence="4">dW9</strain>
    </source>
</reference>
<dbReference type="NCBIfam" id="TIGR00021">
    <property type="entry name" value="rpiA"/>
    <property type="match status" value="1"/>
</dbReference>